<dbReference type="Proteomes" id="UP000231586">
    <property type="component" value="Unassembled WGS sequence"/>
</dbReference>
<organism evidence="1 2">
    <name type="scientific">Luteimicrobium subarcticum</name>
    <dbReference type="NCBI Taxonomy" id="620910"/>
    <lineage>
        <taxon>Bacteria</taxon>
        <taxon>Bacillati</taxon>
        <taxon>Actinomycetota</taxon>
        <taxon>Actinomycetes</taxon>
        <taxon>Micrococcales</taxon>
        <taxon>Luteimicrobium</taxon>
    </lineage>
</organism>
<evidence type="ECO:0000313" key="2">
    <source>
        <dbReference type="Proteomes" id="UP000231586"/>
    </source>
</evidence>
<evidence type="ECO:0008006" key="3">
    <source>
        <dbReference type="Google" id="ProtNLM"/>
    </source>
</evidence>
<comment type="caution">
    <text evidence="1">The sequence shown here is derived from an EMBL/GenBank/DDBJ whole genome shotgun (WGS) entry which is preliminary data.</text>
</comment>
<protein>
    <recommendedName>
        <fullName evidence="3">Alpha/beta hydrolase family protein</fullName>
    </recommendedName>
</protein>
<proteinExistence type="predicted"/>
<name>A0A2M8WJL7_9MICO</name>
<dbReference type="InterPro" id="IPR029058">
    <property type="entry name" value="AB_hydrolase_fold"/>
</dbReference>
<dbReference type="Gene3D" id="3.40.50.1820">
    <property type="entry name" value="alpha/beta hydrolase"/>
    <property type="match status" value="1"/>
</dbReference>
<dbReference type="PANTHER" id="PTHR37946">
    <property type="entry name" value="SLL1969 PROTEIN"/>
    <property type="match status" value="1"/>
</dbReference>
<dbReference type="SUPFAM" id="SSF53474">
    <property type="entry name" value="alpha/beta-Hydrolases"/>
    <property type="match status" value="1"/>
</dbReference>
<dbReference type="AlphaFoldDB" id="A0A2M8WJL7"/>
<dbReference type="RefSeq" id="WP_100350502.1">
    <property type="nucleotide sequence ID" value="NZ_PGTZ01000009.1"/>
</dbReference>
<dbReference type="OrthoDB" id="9770427at2"/>
<reference evidence="1 2" key="1">
    <citation type="submission" date="2017-11" db="EMBL/GenBank/DDBJ databases">
        <title>Genomic Encyclopedia of Archaeal and Bacterial Type Strains, Phase II (KMG-II): From Individual Species to Whole Genera.</title>
        <authorList>
            <person name="Goeker M."/>
        </authorList>
    </citation>
    <scope>NUCLEOTIDE SEQUENCE [LARGE SCALE GENOMIC DNA]</scope>
    <source>
        <strain evidence="1 2">DSM 22413</strain>
    </source>
</reference>
<dbReference type="EMBL" id="PGTZ01000009">
    <property type="protein sequence ID" value="PJI91119.1"/>
    <property type="molecule type" value="Genomic_DNA"/>
</dbReference>
<sequence>MSAQHLWWRIPDYAFGLRRQMSWPGGSHAYEHPARPTGRTVVLVPGVWEPWQFLRPLAELLHAHGVSVHTLPELGYNHRPIERAARTLGDSLVERDLRDVVLVAHSKGGLIGKLAMLQHDPDGRIASMVAVSSPFSGSAIARWVPLRSVRAFHPADATILALAAEVDVNGRITSAHPSWDPLIPSGSFLEGAEDVVLATPGHFRPLTDPRLRTLLLARLAG</sequence>
<dbReference type="PANTHER" id="PTHR37946:SF1">
    <property type="entry name" value="SLL1969 PROTEIN"/>
    <property type="match status" value="1"/>
</dbReference>
<accession>A0A2M8WJL7</accession>
<gene>
    <name evidence="1" type="ORF">CLV34_2386</name>
</gene>
<keyword evidence="2" id="KW-1185">Reference proteome</keyword>
<evidence type="ECO:0000313" key="1">
    <source>
        <dbReference type="EMBL" id="PJI91119.1"/>
    </source>
</evidence>